<proteinExistence type="predicted"/>
<evidence type="ECO:0000259" key="3">
    <source>
        <dbReference type="Pfam" id="PF17996"/>
    </source>
</evidence>
<dbReference type="InterPro" id="IPR036514">
    <property type="entry name" value="SGNH_hydro_sf"/>
</dbReference>
<dbReference type="SUPFAM" id="SSF52266">
    <property type="entry name" value="SGNH hydrolase"/>
    <property type="match status" value="2"/>
</dbReference>
<feature type="domain" description="Carbohydrate esterase 2 N-terminal" evidence="3">
    <location>
        <begin position="348"/>
        <end position="450"/>
    </location>
</feature>
<dbReference type="PANTHER" id="PTHR37834:SF2">
    <property type="entry name" value="ESTERASE, SGNH HYDROLASE-TYPE"/>
    <property type="match status" value="1"/>
</dbReference>
<feature type="domain" description="SGNH hydrolase-type esterase" evidence="2">
    <location>
        <begin position="461"/>
        <end position="629"/>
    </location>
</feature>
<feature type="domain" description="SGNH hydrolase-type esterase" evidence="2">
    <location>
        <begin position="146"/>
        <end position="313"/>
    </location>
</feature>
<dbReference type="GO" id="GO:0052689">
    <property type="term" value="F:carboxylic ester hydrolase activity"/>
    <property type="evidence" value="ECO:0007669"/>
    <property type="project" value="InterPro"/>
</dbReference>
<keyword evidence="4" id="KW-0223">Dioxygenase</keyword>
<accession>A0A066U5L0</accession>
<dbReference type="CDD" id="cd01831">
    <property type="entry name" value="Endoglucanase_E_like"/>
    <property type="match status" value="2"/>
</dbReference>
<keyword evidence="5" id="KW-1185">Reference proteome</keyword>
<comment type="caution">
    <text evidence="4">The sequence shown here is derived from an EMBL/GenBank/DDBJ whole genome shotgun (WGS) entry which is preliminary data.</text>
</comment>
<evidence type="ECO:0000313" key="5">
    <source>
        <dbReference type="Proteomes" id="UP000027345"/>
    </source>
</evidence>
<dbReference type="eggNOG" id="COG2755">
    <property type="taxonomic scope" value="Bacteria"/>
</dbReference>
<dbReference type="Proteomes" id="UP000027345">
    <property type="component" value="Unassembled WGS sequence"/>
</dbReference>
<feature type="chain" id="PRO_5038531570" evidence="1">
    <location>
        <begin position="26"/>
        <end position="640"/>
    </location>
</feature>
<dbReference type="EMBL" id="JMQI01000021">
    <property type="protein sequence ID" value="KDN22385.1"/>
    <property type="molecule type" value="Genomic_DNA"/>
</dbReference>
<name>A0A066U5L0_9PSEU</name>
<keyword evidence="4" id="KW-0560">Oxidoreductase</keyword>
<dbReference type="AlphaFoldDB" id="A0A066U5L0"/>
<organism evidence="4 5">
    <name type="scientific">Amycolatopsis rifamycinica</name>
    <dbReference type="NCBI Taxonomy" id="287986"/>
    <lineage>
        <taxon>Bacteria</taxon>
        <taxon>Bacillati</taxon>
        <taxon>Actinomycetota</taxon>
        <taxon>Actinomycetes</taxon>
        <taxon>Pseudonocardiales</taxon>
        <taxon>Pseudonocardiaceae</taxon>
        <taxon>Amycolatopsis</taxon>
    </lineage>
</organism>
<gene>
    <name evidence="4" type="ORF">DV20_10770</name>
</gene>
<dbReference type="InterPro" id="IPR052762">
    <property type="entry name" value="PCW_deacetylase/CE"/>
</dbReference>
<dbReference type="OrthoDB" id="9801375at2"/>
<dbReference type="GO" id="GO:0051213">
    <property type="term" value="F:dioxygenase activity"/>
    <property type="evidence" value="ECO:0007669"/>
    <property type="project" value="UniProtKB-KW"/>
</dbReference>
<evidence type="ECO:0000259" key="2">
    <source>
        <dbReference type="Pfam" id="PF13472"/>
    </source>
</evidence>
<feature type="signal peptide" evidence="1">
    <location>
        <begin position="1"/>
        <end position="25"/>
    </location>
</feature>
<dbReference type="Pfam" id="PF17996">
    <property type="entry name" value="CE2_N"/>
    <property type="match status" value="2"/>
</dbReference>
<dbReference type="Pfam" id="PF13472">
    <property type="entry name" value="Lipase_GDSL_2"/>
    <property type="match status" value="2"/>
</dbReference>
<dbReference type="Gene3D" id="2.60.120.260">
    <property type="entry name" value="Galactose-binding domain-like"/>
    <property type="match status" value="2"/>
</dbReference>
<feature type="domain" description="Carbohydrate esterase 2 N-terminal" evidence="3">
    <location>
        <begin position="40"/>
        <end position="134"/>
    </location>
</feature>
<dbReference type="RefSeq" id="WP_043778884.1">
    <property type="nucleotide sequence ID" value="NZ_JMQI01000021.1"/>
</dbReference>
<dbReference type="STRING" id="287986.DV20_10770"/>
<dbReference type="PANTHER" id="PTHR37834">
    <property type="entry name" value="GDSL-LIKE LIPASE/ACYLHYDROLASE DOMAIN PROTEIN (AFU_ORTHOLOGUE AFUA_2G00620)"/>
    <property type="match status" value="1"/>
</dbReference>
<protein>
    <submittedName>
        <fullName evidence="4">Aromatic ring-opening dioxygenase LigA</fullName>
    </submittedName>
</protein>
<dbReference type="InterPro" id="IPR040794">
    <property type="entry name" value="CE2_N"/>
</dbReference>
<dbReference type="InterPro" id="IPR013830">
    <property type="entry name" value="SGNH_hydro"/>
</dbReference>
<dbReference type="Gene3D" id="3.40.50.1110">
    <property type="entry name" value="SGNH hydrolase"/>
    <property type="match status" value="2"/>
</dbReference>
<reference evidence="4 5" key="1">
    <citation type="submission" date="2014-05" db="EMBL/GenBank/DDBJ databases">
        <title>Draft genome sequence of Amycolatopsis rifamycinica DSM 46095.</title>
        <authorList>
            <person name="Lal R."/>
            <person name="Saxena A."/>
            <person name="Kumari R."/>
            <person name="Mukherjee U."/>
            <person name="Singh P."/>
            <person name="Sangwan N."/>
            <person name="Mahato N.K."/>
        </authorList>
    </citation>
    <scope>NUCLEOTIDE SEQUENCE [LARGE SCALE GENOMIC DNA]</scope>
    <source>
        <strain evidence="4 5">DSM 46095</strain>
    </source>
</reference>
<evidence type="ECO:0000256" key="1">
    <source>
        <dbReference type="SAM" id="SignalP"/>
    </source>
</evidence>
<sequence>MPRLRALFATIGAALAVSVTAPATAAAATDVPVTDPGLGYVGRWTTESAGAVPHWAGAYVSTGFTGTTVKVKARNAVNFYASIDNGPDVFYAAVKGVVSLTPTALPAGTHSLRLSYRSGDTIFQGLVLDSGAKTVTTALPSKLVEFVGDSITYGALTNKLALSAYGWQVGEKLGVRHTQIARSGYCLVAASGCVGQATQFFRTDSTGDAAWDFARYQASAVVINLGTNDAGHGVSGPAFQAAYTKLLRDVRAKYPNATLFAFETLKKRYVTETKNAVAALGDAKVRFITTEGWLTTGADYADGDGHPNDAGHAKIAARLAPILAPTLGAATLGAAAGTGLPTDTNIKYFGRWDTGSPSAYVSEWAGAYVVTGFTGTTVKLKQRGTVDLFASIDGGAFTAYKNVSGTVNLTPRPLSPGNHVLRVSYRPVAGSYHGDAVFGGVTLDAGATTFAAAVPAKLIEFVGDSITVGQLSSAQALTAYGWLVGERLGQAHTQIAVGGACLYPSADGCLGMRDRFLKTGLDAATPDWDFARYQASTVVVNLGTNDVGHHVTGAQFQAAYVTLLQRIRAKYPNATILAMETFRKRFVTETQNAVAALGDARIRFVNTEGWITEATDTVDNVHPNDAGHRKIADRLAPLIG</sequence>
<keyword evidence="1" id="KW-0732">Signal</keyword>
<evidence type="ECO:0000313" key="4">
    <source>
        <dbReference type="EMBL" id="KDN22385.1"/>
    </source>
</evidence>
<dbReference type="InterPro" id="IPR037461">
    <property type="entry name" value="CtCE2-like_dom"/>
</dbReference>